<comment type="caution">
    <text evidence="2">The sequence shown here is derived from an EMBL/GenBank/DDBJ whole genome shotgun (WGS) entry which is preliminary data.</text>
</comment>
<evidence type="ECO:0000256" key="1">
    <source>
        <dbReference type="SAM" id="MobiDB-lite"/>
    </source>
</evidence>
<accession>A0ABD2Y2P7</accession>
<reference evidence="2 3" key="1">
    <citation type="submission" date="2024-11" db="EMBL/GenBank/DDBJ databases">
        <title>A near-complete genome assembly of Cinchona calisaya.</title>
        <authorList>
            <person name="Lian D.C."/>
            <person name="Zhao X.W."/>
            <person name="Wei L."/>
        </authorList>
    </citation>
    <scope>NUCLEOTIDE SEQUENCE [LARGE SCALE GENOMIC DNA]</scope>
    <source>
        <tissue evidence="2">Nenye</tissue>
    </source>
</reference>
<protein>
    <submittedName>
        <fullName evidence="2">Uncharacterized protein</fullName>
    </submittedName>
</protein>
<evidence type="ECO:0000313" key="3">
    <source>
        <dbReference type="Proteomes" id="UP001630127"/>
    </source>
</evidence>
<dbReference type="AlphaFoldDB" id="A0ABD2Y2P7"/>
<gene>
    <name evidence="2" type="ORF">ACH5RR_039077</name>
</gene>
<name>A0ABD2Y2P7_9GENT</name>
<evidence type="ECO:0000313" key="2">
    <source>
        <dbReference type="EMBL" id="KAL3499984.1"/>
    </source>
</evidence>
<feature type="region of interest" description="Disordered" evidence="1">
    <location>
        <begin position="39"/>
        <end position="64"/>
    </location>
</feature>
<keyword evidence="3" id="KW-1185">Reference proteome</keyword>
<sequence>MVFGGYFCGFQLKDPSKHDKYMVVVVVVGAFWEVRGGRGKGEAEEVGWDRGGGGAGDEGGDKRVEMEAEVETRGKKREAEMEFEPSTLSLSKRLLANCASTTLTTKVATLKHI</sequence>
<proteinExistence type="predicted"/>
<dbReference type="EMBL" id="JBJUIK010000016">
    <property type="protein sequence ID" value="KAL3499984.1"/>
    <property type="molecule type" value="Genomic_DNA"/>
</dbReference>
<dbReference type="Proteomes" id="UP001630127">
    <property type="component" value="Unassembled WGS sequence"/>
</dbReference>
<organism evidence="2 3">
    <name type="scientific">Cinchona calisaya</name>
    <dbReference type="NCBI Taxonomy" id="153742"/>
    <lineage>
        <taxon>Eukaryota</taxon>
        <taxon>Viridiplantae</taxon>
        <taxon>Streptophyta</taxon>
        <taxon>Embryophyta</taxon>
        <taxon>Tracheophyta</taxon>
        <taxon>Spermatophyta</taxon>
        <taxon>Magnoliopsida</taxon>
        <taxon>eudicotyledons</taxon>
        <taxon>Gunneridae</taxon>
        <taxon>Pentapetalae</taxon>
        <taxon>asterids</taxon>
        <taxon>lamiids</taxon>
        <taxon>Gentianales</taxon>
        <taxon>Rubiaceae</taxon>
        <taxon>Cinchonoideae</taxon>
        <taxon>Cinchoneae</taxon>
        <taxon>Cinchona</taxon>
    </lineage>
</organism>